<evidence type="ECO:0000313" key="7">
    <source>
        <dbReference type="Proteomes" id="UP001295423"/>
    </source>
</evidence>
<evidence type="ECO:0000256" key="4">
    <source>
        <dbReference type="ARBA" id="ARBA00023239"/>
    </source>
</evidence>
<dbReference type="AlphaFoldDB" id="A0AAD2FZ03"/>
<name>A0AAD2FZ03_9STRA</name>
<dbReference type="EC" id="4.2.1.96" evidence="3"/>
<dbReference type="HAMAP" id="MF_00434">
    <property type="entry name" value="Pterin_4_alpha"/>
    <property type="match status" value="1"/>
</dbReference>
<evidence type="ECO:0000256" key="3">
    <source>
        <dbReference type="ARBA" id="ARBA00013252"/>
    </source>
</evidence>
<proteinExistence type="inferred from homology"/>
<dbReference type="InterPro" id="IPR001533">
    <property type="entry name" value="Pterin_deHydtase"/>
</dbReference>
<sequence>MFKLLSSRQTARSLLKIDVGASFRCLSSDSSGALSPEAVKASINKLSQDYPLSSPLFAWSEVEGRNAIIKTYEFTDFNQAWSFMSRTALLAEKMDHHPEWFNVYSTVSVTLTTHDCDGVSTKDIKMARAMDAYARDLLPVRQV</sequence>
<keyword evidence="7" id="KW-1185">Reference proteome</keyword>
<dbReference type="CDD" id="cd00914">
    <property type="entry name" value="PCD_DCoH_subfamily_b"/>
    <property type="match status" value="1"/>
</dbReference>
<dbReference type="EMBL" id="CAKOGP040001936">
    <property type="protein sequence ID" value="CAJ1957066.1"/>
    <property type="molecule type" value="Genomic_DNA"/>
</dbReference>
<keyword evidence="4" id="KW-0456">Lyase</keyword>
<comment type="catalytic activity">
    <reaction evidence="1">
        <text>(4aS,6R)-4a-hydroxy-L-erythro-5,6,7,8-tetrahydrobiopterin = (6R)-L-erythro-6,7-dihydrobiopterin + H2O</text>
        <dbReference type="Rhea" id="RHEA:11920"/>
        <dbReference type="ChEBI" id="CHEBI:15377"/>
        <dbReference type="ChEBI" id="CHEBI:15642"/>
        <dbReference type="ChEBI" id="CHEBI:43120"/>
        <dbReference type="EC" id="4.2.1.96"/>
    </reaction>
</comment>
<reference evidence="6" key="1">
    <citation type="submission" date="2023-08" db="EMBL/GenBank/DDBJ databases">
        <authorList>
            <person name="Audoor S."/>
            <person name="Bilcke G."/>
        </authorList>
    </citation>
    <scope>NUCLEOTIDE SEQUENCE</scope>
</reference>
<organism evidence="6 7">
    <name type="scientific">Cylindrotheca closterium</name>
    <dbReference type="NCBI Taxonomy" id="2856"/>
    <lineage>
        <taxon>Eukaryota</taxon>
        <taxon>Sar</taxon>
        <taxon>Stramenopiles</taxon>
        <taxon>Ochrophyta</taxon>
        <taxon>Bacillariophyta</taxon>
        <taxon>Bacillariophyceae</taxon>
        <taxon>Bacillariophycidae</taxon>
        <taxon>Bacillariales</taxon>
        <taxon>Bacillariaceae</taxon>
        <taxon>Cylindrotheca</taxon>
    </lineage>
</organism>
<dbReference type="GO" id="GO:0006729">
    <property type="term" value="P:tetrahydrobiopterin biosynthetic process"/>
    <property type="evidence" value="ECO:0007669"/>
    <property type="project" value="InterPro"/>
</dbReference>
<dbReference type="GO" id="GO:0008124">
    <property type="term" value="F:4-alpha-hydroxytetrahydrobiopterin dehydratase activity"/>
    <property type="evidence" value="ECO:0007669"/>
    <property type="project" value="UniProtKB-EC"/>
</dbReference>
<evidence type="ECO:0000256" key="2">
    <source>
        <dbReference type="ARBA" id="ARBA00006472"/>
    </source>
</evidence>
<evidence type="ECO:0000256" key="5">
    <source>
        <dbReference type="ARBA" id="ARBA00030497"/>
    </source>
</evidence>
<dbReference type="Pfam" id="PF01329">
    <property type="entry name" value="Pterin_4a"/>
    <property type="match status" value="1"/>
</dbReference>
<dbReference type="PANTHER" id="PTHR12599">
    <property type="entry name" value="PTERIN-4-ALPHA-CARBINOLAMINE DEHYDRATASE"/>
    <property type="match status" value="1"/>
</dbReference>
<protein>
    <recommendedName>
        <fullName evidence="3">4a-hydroxytetrahydrobiopterin dehydratase</fullName>
        <ecNumber evidence="3">4.2.1.96</ecNumber>
    </recommendedName>
    <alternativeName>
        <fullName evidence="5">4-alpha-hydroxy-tetrahydropterin dehydratase</fullName>
    </alternativeName>
</protein>
<dbReference type="Proteomes" id="UP001295423">
    <property type="component" value="Unassembled WGS sequence"/>
</dbReference>
<comment type="similarity">
    <text evidence="2">Belongs to the pterin-4-alpha-carbinolamine dehydratase family.</text>
</comment>
<comment type="caution">
    <text evidence="6">The sequence shown here is derived from an EMBL/GenBank/DDBJ whole genome shotgun (WGS) entry which is preliminary data.</text>
</comment>
<evidence type="ECO:0000256" key="1">
    <source>
        <dbReference type="ARBA" id="ARBA00001554"/>
    </source>
</evidence>
<dbReference type="InterPro" id="IPR036428">
    <property type="entry name" value="PCD_sf"/>
</dbReference>
<dbReference type="SUPFAM" id="SSF55248">
    <property type="entry name" value="PCD-like"/>
    <property type="match status" value="1"/>
</dbReference>
<evidence type="ECO:0000313" key="6">
    <source>
        <dbReference type="EMBL" id="CAJ1957066.1"/>
    </source>
</evidence>
<accession>A0AAD2FZ03</accession>
<dbReference type="NCBIfam" id="NF002018">
    <property type="entry name" value="PRK00823.1-3"/>
    <property type="match status" value="1"/>
</dbReference>
<dbReference type="PANTHER" id="PTHR12599:SF0">
    <property type="entry name" value="PTERIN-4-ALPHA-CARBINOLAMINE DEHYDRATASE"/>
    <property type="match status" value="1"/>
</dbReference>
<dbReference type="Gene3D" id="3.30.1360.20">
    <property type="entry name" value="Transcriptional coactivator/pterin dehydratase"/>
    <property type="match status" value="1"/>
</dbReference>
<gene>
    <name evidence="6" type="ORF">CYCCA115_LOCUS16529</name>
</gene>